<dbReference type="Proteomes" id="UP001526143">
    <property type="component" value="Unassembled WGS sequence"/>
</dbReference>
<accession>A0ABT3ASY8</accession>
<keyword evidence="3" id="KW-1185">Reference proteome</keyword>
<organism evidence="2 3">
    <name type="scientific">Plectonema radiosum NIES-515</name>
    <dbReference type="NCBI Taxonomy" id="2986073"/>
    <lineage>
        <taxon>Bacteria</taxon>
        <taxon>Bacillati</taxon>
        <taxon>Cyanobacteriota</taxon>
        <taxon>Cyanophyceae</taxon>
        <taxon>Oscillatoriophycideae</taxon>
        <taxon>Oscillatoriales</taxon>
        <taxon>Microcoleaceae</taxon>
        <taxon>Plectonema</taxon>
    </lineage>
</organism>
<keyword evidence="1" id="KW-0812">Transmembrane</keyword>
<comment type="caution">
    <text evidence="2">The sequence shown here is derived from an EMBL/GenBank/DDBJ whole genome shotgun (WGS) entry which is preliminary data.</text>
</comment>
<reference evidence="2 3" key="1">
    <citation type="submission" date="2022-10" db="EMBL/GenBank/DDBJ databases">
        <title>Identification of biosynthetic pathway for the production of the potent trypsin inhibitor radiosumin.</title>
        <authorList>
            <person name="Fewer D.P."/>
            <person name="Delbaje E."/>
            <person name="Ouyang X."/>
            <person name="Agostino P.D."/>
            <person name="Wahlsten M."/>
            <person name="Jokela J."/>
            <person name="Permi P."/>
            <person name="Haapaniemi E."/>
            <person name="Koistinen H."/>
        </authorList>
    </citation>
    <scope>NUCLEOTIDE SEQUENCE [LARGE SCALE GENOMIC DNA]</scope>
    <source>
        <strain evidence="2 3">NIES-515</strain>
    </source>
</reference>
<dbReference type="InterPro" id="IPR011049">
    <property type="entry name" value="Serralysin-like_metalloprot_C"/>
</dbReference>
<keyword evidence="1" id="KW-1133">Transmembrane helix</keyword>
<proteinExistence type="predicted"/>
<gene>
    <name evidence="2" type="ORF">OGM63_01555</name>
</gene>
<feature type="non-terminal residue" evidence="2">
    <location>
        <position position="1"/>
    </location>
</feature>
<name>A0ABT3ASY8_9CYAN</name>
<feature type="transmembrane region" description="Helical" evidence="1">
    <location>
        <begin position="6"/>
        <end position="25"/>
    </location>
</feature>
<dbReference type="EMBL" id="JAOWRF010000017">
    <property type="protein sequence ID" value="MCV3212224.1"/>
    <property type="molecule type" value="Genomic_DNA"/>
</dbReference>
<evidence type="ECO:0000313" key="2">
    <source>
        <dbReference type="EMBL" id="MCV3212224.1"/>
    </source>
</evidence>
<evidence type="ECO:0000256" key="1">
    <source>
        <dbReference type="SAM" id="Phobius"/>
    </source>
</evidence>
<evidence type="ECO:0000313" key="3">
    <source>
        <dbReference type="Proteomes" id="UP001526143"/>
    </source>
</evidence>
<dbReference type="RefSeq" id="WP_263743740.1">
    <property type="nucleotide sequence ID" value="NZ_JAOWRF010000017.1"/>
</dbReference>
<keyword evidence="1" id="KW-0472">Membrane</keyword>
<protein>
    <submittedName>
        <fullName evidence="2">Uncharacterized protein</fullName>
    </submittedName>
</protein>
<dbReference type="SUPFAM" id="SSF101967">
    <property type="entry name" value="Adhesin YadA, collagen-binding domain"/>
    <property type="match status" value="1"/>
</dbReference>
<sequence length="106" mass="11904">ISAFIVTASIFQICILFCIEVGYLLKNGQWAMGNGQWAIGNGQWAMGNRQWAMGNGQWAMGTLELNKFGDERVRFLIRFFPCPMPHAPCPMPNAQCPSPQSFITLY</sequence>